<evidence type="ECO:0000313" key="1">
    <source>
        <dbReference type="EMBL" id="KAA5539487.1"/>
    </source>
</evidence>
<dbReference type="AlphaFoldDB" id="A0A5M6CW85"/>
<organism evidence="1 2">
    <name type="scientific">Roseiconus nitratireducens</name>
    <dbReference type="NCBI Taxonomy" id="2605748"/>
    <lineage>
        <taxon>Bacteria</taxon>
        <taxon>Pseudomonadati</taxon>
        <taxon>Planctomycetota</taxon>
        <taxon>Planctomycetia</taxon>
        <taxon>Pirellulales</taxon>
        <taxon>Pirellulaceae</taxon>
        <taxon>Roseiconus</taxon>
    </lineage>
</organism>
<accession>A0A5M6CW85</accession>
<evidence type="ECO:0000313" key="2">
    <source>
        <dbReference type="Proteomes" id="UP000324479"/>
    </source>
</evidence>
<comment type="caution">
    <text evidence="1">The sequence shown here is derived from an EMBL/GenBank/DDBJ whole genome shotgun (WGS) entry which is preliminary data.</text>
</comment>
<protein>
    <recommendedName>
        <fullName evidence="3">Ribosomal protein L7/L12 C-terminal domain-containing protein</fullName>
    </recommendedName>
</protein>
<dbReference type="RefSeq" id="WP_150079260.1">
    <property type="nucleotide sequence ID" value="NZ_VWOX01000019.1"/>
</dbReference>
<dbReference type="EMBL" id="VWOX01000019">
    <property type="protein sequence ID" value="KAA5539487.1"/>
    <property type="molecule type" value="Genomic_DNA"/>
</dbReference>
<dbReference type="Proteomes" id="UP000324479">
    <property type="component" value="Unassembled WGS sequence"/>
</dbReference>
<sequence length="131" mass="14972">MKRMTGEAPPYQYKVLHMSPTGTTLFPWAKQWMKDRFGRNALERQINGLQQYGWEVVSMAGGSAGFLFVVPKVTVLLRRPNDYPWDENSLDEVKRLLIAGEKIPAVMLYRDITGVGVTEAKERVARLESDR</sequence>
<name>A0A5M6CW85_9BACT</name>
<keyword evidence="2" id="KW-1185">Reference proteome</keyword>
<reference evidence="1 2" key="1">
    <citation type="submission" date="2019-08" db="EMBL/GenBank/DDBJ databases">
        <authorList>
            <person name="Dhanesh K."/>
            <person name="Kumar G."/>
            <person name="Sasikala C."/>
            <person name="Venkata Ramana C."/>
        </authorList>
    </citation>
    <scope>NUCLEOTIDE SEQUENCE [LARGE SCALE GENOMIC DNA]</scope>
    <source>
        <strain evidence="1 2">JC645</strain>
    </source>
</reference>
<evidence type="ECO:0008006" key="3">
    <source>
        <dbReference type="Google" id="ProtNLM"/>
    </source>
</evidence>
<proteinExistence type="predicted"/>
<gene>
    <name evidence="1" type="ORF">FYK55_24455</name>
</gene>